<dbReference type="Pfam" id="PF08879">
    <property type="entry name" value="WRC"/>
    <property type="match status" value="1"/>
</dbReference>
<feature type="domain" description="WRC" evidence="4">
    <location>
        <begin position="63"/>
        <end position="108"/>
    </location>
</feature>
<evidence type="ECO:0000256" key="1">
    <source>
        <dbReference type="ARBA" id="ARBA00023242"/>
    </source>
</evidence>
<evidence type="ECO:0000256" key="3">
    <source>
        <dbReference type="SAM" id="MobiDB-lite"/>
    </source>
</evidence>
<evidence type="ECO:0000256" key="2">
    <source>
        <dbReference type="PROSITE-ProRule" id="PRU01002"/>
    </source>
</evidence>
<dbReference type="InterPro" id="IPR014977">
    <property type="entry name" value="WRC_dom"/>
</dbReference>
<comment type="caution">
    <text evidence="5">The sequence shown here is derived from an EMBL/GenBank/DDBJ whole genome shotgun (WGS) entry which is preliminary data.</text>
</comment>
<feature type="compositionally biased region" description="Basic residues" evidence="3">
    <location>
        <begin position="30"/>
        <end position="46"/>
    </location>
</feature>
<dbReference type="PANTHER" id="PTHR34680:SF3">
    <property type="entry name" value="EXPRESSED PROTEIN"/>
    <property type="match status" value="1"/>
</dbReference>
<protein>
    <recommendedName>
        <fullName evidence="4">WRC domain-containing protein</fullName>
    </recommendedName>
</protein>
<keyword evidence="1" id="KW-0539">Nucleus</keyword>
<evidence type="ECO:0000259" key="4">
    <source>
        <dbReference type="PROSITE" id="PS51667"/>
    </source>
</evidence>
<name>A0ABN7E9Z9_SPIIN</name>
<feature type="compositionally biased region" description="Basic residues" evidence="3">
    <location>
        <begin position="109"/>
        <end position="120"/>
    </location>
</feature>
<feature type="region of interest" description="Disordered" evidence="3">
    <location>
        <begin position="157"/>
        <end position="183"/>
    </location>
</feature>
<evidence type="ECO:0000313" key="5">
    <source>
        <dbReference type="EMBL" id="CAA6674705.1"/>
    </source>
</evidence>
<sequence>MSKSATVLSLGSVSTPVKPEETSLPEKVAGRRRTTSGKKMFGRKKALTAKEGSKEWEVKIEVESAAKTCNKSDGKGWSCKRDAQLPYSLCDHHLDQVRSYIQRQAPVREKKKKKKTKNRKKQPERENCGGKSDAGEKAKRTRKQPSSDFYHYYYYGFGPGRGRRRSGKERGTTDDGGLVNGVDCGGGSGGAGFLRDRPARWLGDDDDDDVVGDLGEECDGDDVIEIKRKGGSPLKPAPSSLFCDSSIRRTARDLLVRGDS</sequence>
<feature type="region of interest" description="Disordered" evidence="3">
    <location>
        <begin position="101"/>
        <end position="145"/>
    </location>
</feature>
<comment type="caution">
    <text evidence="2">Lacks conserved residue(s) required for the propagation of feature annotation.</text>
</comment>
<gene>
    <name evidence="5" type="ORF">SI7747_UN021063</name>
</gene>
<keyword evidence="6" id="KW-1185">Reference proteome</keyword>
<feature type="compositionally biased region" description="Polar residues" evidence="3">
    <location>
        <begin position="1"/>
        <end position="15"/>
    </location>
</feature>
<evidence type="ECO:0000313" key="6">
    <source>
        <dbReference type="Proteomes" id="UP001189122"/>
    </source>
</evidence>
<reference evidence="6" key="1">
    <citation type="journal article" date="2020" name="Sci. Rep.">
        <title>Chromosome-scale genome assembly for the duckweed Spirodela intermedia, integrating cytogenetic maps, PacBio and Oxford Nanopore libraries.</title>
        <authorList>
            <person name="Hoang P.T.N."/>
            <person name="Fiebig A."/>
            <person name="Novak P."/>
            <person name="Macas J."/>
            <person name="Cao H.X."/>
            <person name="Stepanenko A."/>
            <person name="Chen G."/>
            <person name="Borisjuk N."/>
            <person name="Scholz U."/>
            <person name="Schubert I."/>
        </authorList>
    </citation>
    <scope>NUCLEOTIDE SEQUENCE [LARGE SCALE GENOMIC DNA]</scope>
</reference>
<dbReference type="PROSITE" id="PS51667">
    <property type="entry name" value="WRC"/>
    <property type="match status" value="1"/>
</dbReference>
<feature type="compositionally biased region" description="Basic and acidic residues" evidence="3">
    <location>
        <begin position="121"/>
        <end position="138"/>
    </location>
</feature>
<dbReference type="Proteomes" id="UP001189122">
    <property type="component" value="Unassembled WGS sequence"/>
</dbReference>
<feature type="region of interest" description="Disordered" evidence="3">
    <location>
        <begin position="1"/>
        <end position="46"/>
    </location>
</feature>
<accession>A0ABN7E9Z9</accession>
<organism evidence="5 6">
    <name type="scientific">Spirodela intermedia</name>
    <name type="common">Intermediate duckweed</name>
    <dbReference type="NCBI Taxonomy" id="51605"/>
    <lineage>
        <taxon>Eukaryota</taxon>
        <taxon>Viridiplantae</taxon>
        <taxon>Streptophyta</taxon>
        <taxon>Embryophyta</taxon>
        <taxon>Tracheophyta</taxon>
        <taxon>Spermatophyta</taxon>
        <taxon>Magnoliopsida</taxon>
        <taxon>Liliopsida</taxon>
        <taxon>Araceae</taxon>
        <taxon>Lemnoideae</taxon>
        <taxon>Spirodela</taxon>
    </lineage>
</organism>
<proteinExistence type="predicted"/>
<dbReference type="EMBL" id="CACRZD030000137">
    <property type="protein sequence ID" value="CAA6674705.1"/>
    <property type="molecule type" value="Genomic_DNA"/>
</dbReference>
<dbReference type="PANTHER" id="PTHR34680">
    <property type="entry name" value="EXPRESSED PROTEIN"/>
    <property type="match status" value="1"/>
</dbReference>